<accession>A0A7V1LNM5</accession>
<organism evidence="2">
    <name type="scientific">Caldithrix abyssi</name>
    <dbReference type="NCBI Taxonomy" id="187145"/>
    <lineage>
        <taxon>Bacteria</taxon>
        <taxon>Pseudomonadati</taxon>
        <taxon>Calditrichota</taxon>
        <taxon>Calditrichia</taxon>
        <taxon>Calditrichales</taxon>
        <taxon>Calditrichaceae</taxon>
        <taxon>Caldithrix</taxon>
    </lineage>
</organism>
<comment type="caution">
    <text evidence="2">The sequence shown here is derived from an EMBL/GenBank/DDBJ whole genome shotgun (WGS) entry which is preliminary data.</text>
</comment>
<dbReference type="AlphaFoldDB" id="A0A7V1LNM5"/>
<reference evidence="2" key="1">
    <citation type="journal article" date="2020" name="mSystems">
        <title>Genome- and Community-Level Interaction Insights into Carbon Utilization and Element Cycling Functions of Hydrothermarchaeota in Hydrothermal Sediment.</title>
        <authorList>
            <person name="Zhou Z."/>
            <person name="Liu Y."/>
            <person name="Xu W."/>
            <person name="Pan J."/>
            <person name="Luo Z.H."/>
            <person name="Li M."/>
        </authorList>
    </citation>
    <scope>NUCLEOTIDE SEQUENCE [LARGE SCALE GENOMIC DNA]</scope>
    <source>
        <strain evidence="2">HyVt-456</strain>
    </source>
</reference>
<keyword evidence="1" id="KW-0175">Coiled coil</keyword>
<evidence type="ECO:0000256" key="1">
    <source>
        <dbReference type="SAM" id="Coils"/>
    </source>
</evidence>
<dbReference type="EMBL" id="DRLD01000309">
    <property type="protein sequence ID" value="HED11230.1"/>
    <property type="molecule type" value="Genomic_DNA"/>
</dbReference>
<sequence>MSDTHTFHIPVMGIGFTIDSPLKVSAYGIDSVISLVDDILMEKLREMYCNKYEIPYKKISEKVEDFRAKRITSYLNLINDLAEKKFEELKSATVEKGQEIRDFFEMLPDSSDIREEFKHMTDKYLNLNEISDWIKENLYRGSIDVNIMTKLDKDNYIKDEKLPVEYNDAHAALRGYANSDLESSLVLSAGMNPRLYSYIQKFDDFYPDENGYIKKKIALKVSDYRSALIQGKFLAKKGIWVSEYRIESGLNCGGHAFATDGYLMGPILDEFKNNRAELRKSVYTLLVRALTAKGRTIPSSMLPIKVTAQGGVGTAEEHRFLLEYYDIDSVGWGSPFLLVPEATTVDAETREKLARAREEDLYLSDISPLGVPFNSLRGNTKDLFKQQLIEKGRPGSSCPKKYLSSNTEFTEKSICTASRQYQHLKIKQLEEKNLAPDEYKKSFDKIVDKSCICVGLGTTALVNYGLDTRVEGKEISVCPGPNMAYFNHEVSLKEMVDHIYGRSSAFIQKNRPNMFVKELKLYLDYLKNKIEETRESVTEQQEKYLLKFASNLKEGISYYDRVFTSLRDKFQDTRATILKELEAGKKTLHALKAEIEKMSMGSLVE</sequence>
<evidence type="ECO:0000313" key="2">
    <source>
        <dbReference type="EMBL" id="HED11230.1"/>
    </source>
</evidence>
<proteinExistence type="predicted"/>
<feature type="coiled-coil region" evidence="1">
    <location>
        <begin position="516"/>
        <end position="543"/>
    </location>
</feature>
<gene>
    <name evidence="2" type="ORF">ENJ10_11125</name>
</gene>
<protein>
    <submittedName>
        <fullName evidence="2">Uncharacterized protein</fullName>
    </submittedName>
</protein>
<name>A0A7V1LNM5_CALAY</name>
<dbReference type="Proteomes" id="UP000886005">
    <property type="component" value="Unassembled WGS sequence"/>
</dbReference>